<keyword evidence="6 11" id="KW-0812">Transmembrane</keyword>
<proteinExistence type="inferred from homology"/>
<feature type="transmembrane region" description="Helical" evidence="11">
    <location>
        <begin position="30"/>
        <end position="52"/>
    </location>
</feature>
<evidence type="ECO:0000256" key="4">
    <source>
        <dbReference type="ARBA" id="ARBA00022475"/>
    </source>
</evidence>
<dbReference type="GO" id="GO:0015031">
    <property type="term" value="P:protein transport"/>
    <property type="evidence" value="ECO:0007669"/>
    <property type="project" value="UniProtKB-KW"/>
</dbReference>
<sequence length="276" mass="29738">MNSTAEKELIATSFLDWQKSLIKQSKREDILLWGSSFIAVLTIGAALLWWAMHVSPPEIIIDEPPPAAIAIDMTPMSVTTPPQDVALGPQQTQSQSEAAEQKTPEISAPPSPAPNPPIAVPKAQKPHKVVKKRKPLPVVKKLPPKNTPPAETTTAPPSTEAPPAPSQAAPAPGHSSAKTSHNLVTWQGAVLGRLEKFKRYPSEAMESDQEGVPHVTFSMDRNGKIISVKLAKKSGHSLLDEEALSLPKRAEPLPPPPDTVKGNVITLTVPIEFYIH</sequence>
<keyword evidence="3" id="KW-0813">Transport</keyword>
<evidence type="ECO:0000256" key="1">
    <source>
        <dbReference type="ARBA" id="ARBA00004383"/>
    </source>
</evidence>
<evidence type="ECO:0000256" key="6">
    <source>
        <dbReference type="ARBA" id="ARBA00022692"/>
    </source>
</evidence>
<dbReference type="InterPro" id="IPR051045">
    <property type="entry name" value="TonB-dependent_transducer"/>
</dbReference>
<keyword evidence="7" id="KW-0653">Protein transport</keyword>
<evidence type="ECO:0000256" key="9">
    <source>
        <dbReference type="ARBA" id="ARBA00023136"/>
    </source>
</evidence>
<dbReference type="PROSITE" id="PS52015">
    <property type="entry name" value="TONB_CTD"/>
    <property type="match status" value="1"/>
</dbReference>
<comment type="subcellular location">
    <subcellularLocation>
        <location evidence="1">Cell inner membrane</location>
        <topology evidence="1">Single-pass membrane protein</topology>
        <orientation evidence="1">Periplasmic side</orientation>
    </subcellularLocation>
</comment>
<evidence type="ECO:0000256" key="10">
    <source>
        <dbReference type="SAM" id="MobiDB-lite"/>
    </source>
</evidence>
<dbReference type="InterPro" id="IPR006260">
    <property type="entry name" value="TonB/TolA_C"/>
</dbReference>
<dbReference type="Gene3D" id="3.30.1150.10">
    <property type="match status" value="1"/>
</dbReference>
<dbReference type="PANTHER" id="PTHR33446:SF2">
    <property type="entry name" value="PROTEIN TONB"/>
    <property type="match status" value="1"/>
</dbReference>
<feature type="domain" description="TonB C-terminal" evidence="12">
    <location>
        <begin position="185"/>
        <end position="276"/>
    </location>
</feature>
<keyword evidence="9 11" id="KW-0472">Membrane</keyword>
<evidence type="ECO:0000256" key="8">
    <source>
        <dbReference type="ARBA" id="ARBA00022989"/>
    </source>
</evidence>
<evidence type="ECO:0000256" key="11">
    <source>
        <dbReference type="SAM" id="Phobius"/>
    </source>
</evidence>
<gene>
    <name evidence="13" type="ORF">GT348_06680</name>
</gene>
<dbReference type="KEGG" id="bomb:GT348_06680"/>
<dbReference type="InterPro" id="IPR037682">
    <property type="entry name" value="TonB_C"/>
</dbReference>
<evidence type="ECO:0000256" key="2">
    <source>
        <dbReference type="ARBA" id="ARBA00006555"/>
    </source>
</evidence>
<feature type="compositionally biased region" description="Low complexity" evidence="10">
    <location>
        <begin position="148"/>
        <end position="158"/>
    </location>
</feature>
<dbReference type="GO" id="GO:0098797">
    <property type="term" value="C:plasma membrane protein complex"/>
    <property type="evidence" value="ECO:0007669"/>
    <property type="project" value="TreeGrafter"/>
</dbReference>
<keyword evidence="14" id="KW-1185">Reference proteome</keyword>
<feature type="compositionally biased region" description="Basic residues" evidence="10">
    <location>
        <begin position="124"/>
        <end position="135"/>
    </location>
</feature>
<dbReference type="Pfam" id="PF03544">
    <property type="entry name" value="TonB_C"/>
    <property type="match status" value="1"/>
</dbReference>
<name>A0A6P1NJV7_9PROT</name>
<evidence type="ECO:0000313" key="13">
    <source>
        <dbReference type="EMBL" id="QHI95962.1"/>
    </source>
</evidence>
<feature type="compositionally biased region" description="Pro residues" evidence="10">
    <location>
        <begin position="107"/>
        <end position="119"/>
    </location>
</feature>
<dbReference type="GO" id="GO:0055085">
    <property type="term" value="P:transmembrane transport"/>
    <property type="evidence" value="ECO:0007669"/>
    <property type="project" value="InterPro"/>
</dbReference>
<reference evidence="13 14" key="1">
    <citation type="submission" date="2020-01" db="EMBL/GenBank/DDBJ databases">
        <title>Genome sequencing of strain KACC 21507.</title>
        <authorList>
            <person name="Heo J."/>
            <person name="Kim S.-J."/>
            <person name="Kim J.-S."/>
            <person name="Hong S.-B."/>
            <person name="Kwon S.-W."/>
        </authorList>
    </citation>
    <scope>NUCLEOTIDE SEQUENCE [LARGE SCALE GENOMIC DNA]</scope>
    <source>
        <strain evidence="13 14">KACC 21507</strain>
    </source>
</reference>
<dbReference type="RefSeq" id="WP_160619035.1">
    <property type="nucleotide sequence ID" value="NZ_CP047652.1"/>
</dbReference>
<dbReference type="GO" id="GO:0031992">
    <property type="term" value="F:energy transducer activity"/>
    <property type="evidence" value="ECO:0007669"/>
    <property type="project" value="TreeGrafter"/>
</dbReference>
<protein>
    <submittedName>
        <fullName evidence="13">TonB family protein</fullName>
    </submittedName>
</protein>
<dbReference type="EMBL" id="CP047652">
    <property type="protein sequence ID" value="QHI95962.1"/>
    <property type="molecule type" value="Genomic_DNA"/>
</dbReference>
<keyword evidence="8 11" id="KW-1133">Transmembrane helix</keyword>
<accession>A0A6P1NJV7</accession>
<evidence type="ECO:0000256" key="7">
    <source>
        <dbReference type="ARBA" id="ARBA00022927"/>
    </source>
</evidence>
<dbReference type="AlphaFoldDB" id="A0A6P1NJV7"/>
<evidence type="ECO:0000313" key="14">
    <source>
        <dbReference type="Proteomes" id="UP000463975"/>
    </source>
</evidence>
<keyword evidence="5" id="KW-0997">Cell inner membrane</keyword>
<organism evidence="13 14">
    <name type="scientific">Aristophania vespae</name>
    <dbReference type="NCBI Taxonomy" id="2697033"/>
    <lineage>
        <taxon>Bacteria</taxon>
        <taxon>Pseudomonadati</taxon>
        <taxon>Pseudomonadota</taxon>
        <taxon>Alphaproteobacteria</taxon>
        <taxon>Acetobacterales</taxon>
        <taxon>Acetobacteraceae</taxon>
        <taxon>Aristophania</taxon>
    </lineage>
</organism>
<dbReference type="SUPFAM" id="SSF74653">
    <property type="entry name" value="TolA/TonB C-terminal domain"/>
    <property type="match status" value="1"/>
</dbReference>
<dbReference type="NCBIfam" id="TIGR01352">
    <property type="entry name" value="tonB_Cterm"/>
    <property type="match status" value="1"/>
</dbReference>
<comment type="similarity">
    <text evidence="2">Belongs to the TonB family.</text>
</comment>
<evidence type="ECO:0000259" key="12">
    <source>
        <dbReference type="PROSITE" id="PS52015"/>
    </source>
</evidence>
<evidence type="ECO:0000256" key="5">
    <source>
        <dbReference type="ARBA" id="ARBA00022519"/>
    </source>
</evidence>
<evidence type="ECO:0000256" key="3">
    <source>
        <dbReference type="ARBA" id="ARBA00022448"/>
    </source>
</evidence>
<dbReference type="Proteomes" id="UP000463975">
    <property type="component" value="Chromosome"/>
</dbReference>
<keyword evidence="4" id="KW-1003">Cell membrane</keyword>
<dbReference type="PANTHER" id="PTHR33446">
    <property type="entry name" value="PROTEIN TONB-RELATED"/>
    <property type="match status" value="1"/>
</dbReference>
<feature type="region of interest" description="Disordered" evidence="10">
    <location>
        <begin position="79"/>
        <end position="179"/>
    </location>
</feature>